<evidence type="ECO:0000256" key="1">
    <source>
        <dbReference type="SAM" id="MobiDB-lite"/>
    </source>
</evidence>
<sequence>MSLNTTSHALAEPEQVGRPPPPAGPQPPPSGIPWLSAHRQVAEAVLEDAKQHRRPAHPPVFEFGTLYGVDDCPALLRSQVTVRTALGPQHAERPAGRALQLLASPAPDVHSGWDLLRALRSLQVEALVTLGDLPVTWLPTSSPLNCAYAVNRPKEPTLLLETTATQCWGSGWSSKLSLRATAPMADGSLPALTLQRLHLPTQAVDLLPPDSLQSVLDWMTEHTPPGAPVALMAVNDIPTPHPASDPFPLRMMGNQVALAMALREGGETFGRDHALAQAQRQQLLADAASELHRHCPVPLVGTSHLSAVLEADHRSRSSRQGPRPPPARPVPPVRSALTHNADGG</sequence>
<keyword evidence="3" id="KW-1185">Reference proteome</keyword>
<accession>A0ABR6GSL9</accession>
<reference evidence="2 3" key="1">
    <citation type="submission" date="2020-08" db="EMBL/GenBank/DDBJ databases">
        <title>Genomic Encyclopedia of Type Strains, Phase III (KMG-III): the genomes of soil and plant-associated and newly described type strains.</title>
        <authorList>
            <person name="Whitman W."/>
        </authorList>
    </citation>
    <scope>NUCLEOTIDE SEQUENCE [LARGE SCALE GENOMIC DNA]</scope>
    <source>
        <strain evidence="2 3">CECT 7247</strain>
    </source>
</reference>
<feature type="region of interest" description="Disordered" evidence="1">
    <location>
        <begin position="1"/>
        <end position="34"/>
    </location>
</feature>
<feature type="compositionally biased region" description="Pro residues" evidence="1">
    <location>
        <begin position="322"/>
        <end position="332"/>
    </location>
</feature>
<feature type="region of interest" description="Disordered" evidence="1">
    <location>
        <begin position="310"/>
        <end position="344"/>
    </location>
</feature>
<evidence type="ECO:0000313" key="3">
    <source>
        <dbReference type="Proteomes" id="UP000574369"/>
    </source>
</evidence>
<gene>
    <name evidence="2" type="ORF">FHS28_002112</name>
</gene>
<feature type="compositionally biased region" description="Pro residues" evidence="1">
    <location>
        <begin position="18"/>
        <end position="31"/>
    </location>
</feature>
<name>A0ABR6GSL9_9BURK</name>
<dbReference type="Proteomes" id="UP000574369">
    <property type="component" value="Unassembled WGS sequence"/>
</dbReference>
<comment type="caution">
    <text evidence="2">The sequence shown here is derived from an EMBL/GenBank/DDBJ whole genome shotgun (WGS) entry which is preliminary data.</text>
</comment>
<dbReference type="RefSeq" id="WP_184294534.1">
    <property type="nucleotide sequence ID" value="NZ_JACHXO010000003.1"/>
</dbReference>
<protein>
    <submittedName>
        <fullName evidence="2">Uncharacterized protein</fullName>
    </submittedName>
</protein>
<dbReference type="EMBL" id="JACHXO010000003">
    <property type="protein sequence ID" value="MBB3194716.1"/>
    <property type="molecule type" value="Genomic_DNA"/>
</dbReference>
<proteinExistence type="predicted"/>
<organism evidence="2 3">
    <name type="scientific">Roseateles terrae</name>
    <dbReference type="NCBI Taxonomy" id="431060"/>
    <lineage>
        <taxon>Bacteria</taxon>
        <taxon>Pseudomonadati</taxon>
        <taxon>Pseudomonadota</taxon>
        <taxon>Betaproteobacteria</taxon>
        <taxon>Burkholderiales</taxon>
        <taxon>Sphaerotilaceae</taxon>
        <taxon>Roseateles</taxon>
    </lineage>
</organism>
<evidence type="ECO:0000313" key="2">
    <source>
        <dbReference type="EMBL" id="MBB3194716.1"/>
    </source>
</evidence>